<dbReference type="PANTHER" id="PTHR46854">
    <property type="entry name" value="5'-ADENYLYLSULFATE REDUCTASE-LIKE 4-RELATED"/>
    <property type="match status" value="1"/>
</dbReference>
<organism evidence="9 10">
    <name type="scientific">Sphagnum jensenii</name>
    <dbReference type="NCBI Taxonomy" id="128206"/>
    <lineage>
        <taxon>Eukaryota</taxon>
        <taxon>Viridiplantae</taxon>
        <taxon>Streptophyta</taxon>
        <taxon>Embryophyta</taxon>
        <taxon>Bryophyta</taxon>
        <taxon>Sphagnophytina</taxon>
        <taxon>Sphagnopsida</taxon>
        <taxon>Sphagnales</taxon>
        <taxon>Sphagnaceae</taxon>
        <taxon>Sphagnum</taxon>
    </lineage>
</organism>
<keyword evidence="5 7" id="KW-0472">Membrane</keyword>
<evidence type="ECO:0000313" key="9">
    <source>
        <dbReference type="EMBL" id="CAK9257041.1"/>
    </source>
</evidence>
<dbReference type="Gene3D" id="3.40.30.10">
    <property type="entry name" value="Glutaredoxin"/>
    <property type="match status" value="1"/>
</dbReference>
<dbReference type="PANTHER" id="PTHR46854:SF1">
    <property type="entry name" value="5'-ADENYLYLSULFATE REDUCTASE-LIKE 4-RELATED"/>
    <property type="match status" value="1"/>
</dbReference>
<accession>A0ABP0VSZ2</accession>
<keyword evidence="4 7" id="KW-1133">Transmembrane helix</keyword>
<keyword evidence="3" id="KW-0732">Signal</keyword>
<dbReference type="InterPro" id="IPR036249">
    <property type="entry name" value="Thioredoxin-like_sf"/>
</dbReference>
<keyword evidence="2 7" id="KW-0812">Transmembrane</keyword>
<dbReference type="Proteomes" id="UP001497444">
    <property type="component" value="Chromosome 10"/>
</dbReference>
<evidence type="ECO:0000313" key="10">
    <source>
        <dbReference type="Proteomes" id="UP001497444"/>
    </source>
</evidence>
<keyword evidence="10" id="KW-1185">Reference proteome</keyword>
<dbReference type="CDD" id="cd02999">
    <property type="entry name" value="PDI_a_ERp44_like"/>
    <property type="match status" value="1"/>
</dbReference>
<dbReference type="InterPro" id="IPR013766">
    <property type="entry name" value="Thioredoxin_domain"/>
</dbReference>
<evidence type="ECO:0000256" key="4">
    <source>
        <dbReference type="ARBA" id="ARBA00022989"/>
    </source>
</evidence>
<feature type="transmembrane region" description="Helical" evidence="7">
    <location>
        <begin position="268"/>
        <end position="296"/>
    </location>
</feature>
<sequence length="313" mass="34486">MGATEMGDPRNCLHLASRRKDRKFDQKACNSVAVAVSQLSGFLSILFVLSFCVAIAAASENQAASVCSRPPTLLGEVLTPINESCPAALHHEIFLSSAAAGVSLLPRVAELNRTGKDIRTLGEIGQLVHGNNGTYIAVLYYAAWCPFSRELRPVYDVLSSVFPSIHHVAVEESSVRPSVLSQYGVHSFPVVFVHNRTSRVRYHGSRTLEDFVYFYQNYTGLRSISGGQVVKHADCGFAKLVFNVGKGVKEVCPYPWAISPQNWLQEDAYLTLAFLFLILRLLYILLPIVASAWTLYQDLPVDSNTLELCITTS</sequence>
<evidence type="ECO:0000256" key="5">
    <source>
        <dbReference type="ARBA" id="ARBA00023136"/>
    </source>
</evidence>
<reference evidence="9" key="1">
    <citation type="submission" date="2024-02" db="EMBL/GenBank/DDBJ databases">
        <authorList>
            <consortium name="ELIXIR-Norway"/>
            <consortium name="Elixir Norway"/>
        </authorList>
    </citation>
    <scope>NUCLEOTIDE SEQUENCE</scope>
</reference>
<protein>
    <recommendedName>
        <fullName evidence="8">Thioredoxin domain-containing protein</fullName>
    </recommendedName>
</protein>
<evidence type="ECO:0000256" key="3">
    <source>
        <dbReference type="ARBA" id="ARBA00022729"/>
    </source>
</evidence>
<evidence type="ECO:0000256" key="7">
    <source>
        <dbReference type="SAM" id="Phobius"/>
    </source>
</evidence>
<name>A0ABP0VSZ2_9BRYO</name>
<dbReference type="PROSITE" id="PS51352">
    <property type="entry name" value="THIOREDOXIN_2"/>
    <property type="match status" value="1"/>
</dbReference>
<dbReference type="EMBL" id="OZ020105">
    <property type="protein sequence ID" value="CAK9257041.1"/>
    <property type="molecule type" value="Genomic_DNA"/>
</dbReference>
<evidence type="ECO:0000256" key="2">
    <source>
        <dbReference type="ARBA" id="ARBA00022692"/>
    </source>
</evidence>
<dbReference type="InterPro" id="IPR044606">
    <property type="entry name" value="APRL4/6"/>
</dbReference>
<evidence type="ECO:0000256" key="1">
    <source>
        <dbReference type="ARBA" id="ARBA00004167"/>
    </source>
</evidence>
<gene>
    <name evidence="9" type="ORF">CSSPJE1EN1_LOCUS2519</name>
</gene>
<keyword evidence="6" id="KW-0325">Glycoprotein</keyword>
<evidence type="ECO:0000256" key="6">
    <source>
        <dbReference type="ARBA" id="ARBA00023180"/>
    </source>
</evidence>
<feature type="transmembrane region" description="Helical" evidence="7">
    <location>
        <begin position="28"/>
        <end position="58"/>
    </location>
</feature>
<feature type="domain" description="Thioredoxin" evidence="8">
    <location>
        <begin position="93"/>
        <end position="220"/>
    </location>
</feature>
<comment type="subcellular location">
    <subcellularLocation>
        <location evidence="1">Membrane</location>
        <topology evidence="1">Single-pass membrane protein</topology>
    </subcellularLocation>
</comment>
<evidence type="ECO:0000259" key="8">
    <source>
        <dbReference type="PROSITE" id="PS51352"/>
    </source>
</evidence>
<dbReference type="Pfam" id="PF00085">
    <property type="entry name" value="Thioredoxin"/>
    <property type="match status" value="1"/>
</dbReference>
<dbReference type="SUPFAM" id="SSF52833">
    <property type="entry name" value="Thioredoxin-like"/>
    <property type="match status" value="1"/>
</dbReference>
<proteinExistence type="predicted"/>